<feature type="region of interest" description="Disordered" evidence="1">
    <location>
        <begin position="383"/>
        <end position="452"/>
    </location>
</feature>
<dbReference type="RefSeq" id="WP_012778786.1">
    <property type="nucleotide sequence ID" value="NC_012987.1"/>
</dbReference>
<dbReference type="AlphaFoldDB" id="C7CN03"/>
<proteinExistence type="predicted"/>
<accession>C7CN03</accession>
<evidence type="ECO:0000259" key="2">
    <source>
        <dbReference type="Pfam" id="PF13546"/>
    </source>
</evidence>
<keyword evidence="3" id="KW-0614">Plasmid</keyword>
<dbReference type="NCBIfam" id="NF033540">
    <property type="entry name" value="transpos_IS701"/>
    <property type="match status" value="1"/>
</dbReference>
<dbReference type="Pfam" id="PF13546">
    <property type="entry name" value="DDE_5"/>
    <property type="match status" value="1"/>
</dbReference>
<protein>
    <submittedName>
        <fullName evidence="3">Transposase of ISMdi28, IS701 family</fullName>
    </submittedName>
</protein>
<feature type="compositionally biased region" description="Polar residues" evidence="1">
    <location>
        <begin position="443"/>
        <end position="452"/>
    </location>
</feature>
<geneLocation type="plasmid" evidence="3 4">
    <name>p1METDI</name>
</geneLocation>
<dbReference type="PANTHER" id="PTHR33627">
    <property type="entry name" value="TRANSPOSASE"/>
    <property type="match status" value="1"/>
</dbReference>
<dbReference type="Proteomes" id="UP000008070">
    <property type="component" value="Plasmid p1METDI"/>
</dbReference>
<sequence>MSWWRCAMTRVTRADVADWAQGLEEVLERIAVRFGRAEPRRRAGAYLRGLLAPVERKNGWQLAEAAGDASPDGVQEFLSRVRWDADAVRDDLQGYVAEHLGDPNAVLVLDETGFLKKGVNSAGVQRQYTGTAGRIENAQVGVFLGYAGRHGHALIDRALYLPRSWTDDRARCRAAHVPDDVPFATKPALGLAMLERARAAKLPFAWIAGDSVYGGDRAIRRWAEDHRIGYVLTVTSGQRLAMRPVAEWLADQVEARPEDAPSVWQRLSAGDGAKGPRLYDWACLPYRGAAPGFQCALLVRRSLADPDETTFYLTHAPTGTPLADLVRIAGQRWTIESNFEQAKGEVGLDHYEVRSYPGWHRHVTLAMLAHAYLAVLRRTAIGGRGHHGPRPRPPAADRARDPASAGRSRRPASARHRRGPALVRLAKAPSAAGKTRSLAPSDPNAQTTNQNT</sequence>
<evidence type="ECO:0000313" key="3">
    <source>
        <dbReference type="EMBL" id="CAX17032.1"/>
    </source>
</evidence>
<dbReference type="InterPro" id="IPR039365">
    <property type="entry name" value="IS701-like"/>
</dbReference>
<dbReference type="InterPro" id="IPR038721">
    <property type="entry name" value="IS701-like_DDE_dom"/>
</dbReference>
<dbReference type="SUPFAM" id="SSF53098">
    <property type="entry name" value="Ribonuclease H-like"/>
    <property type="match status" value="1"/>
</dbReference>
<organism evidence="3 4">
    <name type="scientific">Methylorubrum extorquens (strain DSM 6343 / CIP 106787 / DM4)</name>
    <name type="common">Methylobacterium extorquens</name>
    <dbReference type="NCBI Taxonomy" id="661410"/>
    <lineage>
        <taxon>Bacteria</taxon>
        <taxon>Pseudomonadati</taxon>
        <taxon>Pseudomonadota</taxon>
        <taxon>Alphaproteobacteria</taxon>
        <taxon>Hyphomicrobiales</taxon>
        <taxon>Methylobacteriaceae</taxon>
        <taxon>Methylorubrum</taxon>
    </lineage>
</organism>
<dbReference type="KEGG" id="mdi:p1METDI0040"/>
<feature type="compositionally biased region" description="Basic residues" evidence="1">
    <location>
        <begin position="407"/>
        <end position="419"/>
    </location>
</feature>
<dbReference type="GeneID" id="72992643"/>
<dbReference type="HOGENOM" id="CLU_033141_0_0_5"/>
<reference evidence="4" key="1">
    <citation type="journal article" date="2009" name="PLoS ONE">
        <title>Methylobacterium genome sequences: a reference blueprint to investigate microbial metabolism of C1 compounds from natural and industrial sources.</title>
        <authorList>
            <person name="Vuilleumier S."/>
            <person name="Chistoserdova L."/>
            <person name="Lee M.-C."/>
            <person name="Bringel F."/>
            <person name="Lajus A."/>
            <person name="Zhou Y."/>
            <person name="Gourion B."/>
            <person name="Barbe V."/>
            <person name="Chang J."/>
            <person name="Cruveiller S."/>
            <person name="Dossat C."/>
            <person name="Gillett W."/>
            <person name="Gruffaz C."/>
            <person name="Haugen E."/>
            <person name="Hourcade E."/>
            <person name="Levy R."/>
            <person name="Mangenot S."/>
            <person name="Muller E."/>
            <person name="Nadalig T."/>
            <person name="Pagni M."/>
            <person name="Penny C."/>
            <person name="Peyraud R."/>
            <person name="Robinson D.G."/>
            <person name="Roche D."/>
            <person name="Rouy Z."/>
            <person name="Saenampechek C."/>
            <person name="Salvignol G."/>
            <person name="Vallenet D."/>
            <person name="Wu Z."/>
            <person name="Marx C.J."/>
            <person name="Vorholt J.A."/>
            <person name="Olson M.V."/>
            <person name="Kaul R."/>
            <person name="Weissenbach J."/>
            <person name="Medigue C."/>
            <person name="Lidstrom M.E."/>
        </authorList>
    </citation>
    <scope>NUCLEOTIDE SEQUENCE [LARGE SCALE GENOMIC DNA]</scope>
    <source>
        <strain evidence="4">DSM 6343 / CIP 106787 / DM4</strain>
        <plasmid evidence="4">p1METDI</plasmid>
    </source>
</reference>
<dbReference type="InterPro" id="IPR012337">
    <property type="entry name" value="RNaseH-like_sf"/>
</dbReference>
<dbReference type="PANTHER" id="PTHR33627:SF1">
    <property type="entry name" value="TRANSPOSASE"/>
    <property type="match status" value="1"/>
</dbReference>
<gene>
    <name evidence="3" type="ORF">METD_P1METDI0040</name>
</gene>
<feature type="domain" description="Transposase IS701-like DDE" evidence="2">
    <location>
        <begin position="33"/>
        <end position="242"/>
    </location>
</feature>
<dbReference type="EMBL" id="FP103043">
    <property type="protein sequence ID" value="CAX17032.1"/>
    <property type="molecule type" value="Genomic_DNA"/>
</dbReference>
<evidence type="ECO:0000313" key="4">
    <source>
        <dbReference type="Proteomes" id="UP000008070"/>
    </source>
</evidence>
<evidence type="ECO:0000256" key="1">
    <source>
        <dbReference type="SAM" id="MobiDB-lite"/>
    </source>
</evidence>
<name>C7CN03_METED</name>